<dbReference type="GO" id="GO:0005975">
    <property type="term" value="P:carbohydrate metabolic process"/>
    <property type="evidence" value="ECO:0007669"/>
    <property type="project" value="InterPro"/>
</dbReference>
<dbReference type="SUPFAM" id="SSF51011">
    <property type="entry name" value="Glycosyl hydrolase domain"/>
    <property type="match status" value="1"/>
</dbReference>
<feature type="domain" description="Glycosyl hydrolase family 31 C-terminal" evidence="6">
    <location>
        <begin position="217"/>
        <end position="287"/>
    </location>
</feature>
<comment type="catalytic activity">
    <reaction evidence="1">
        <text>Hydrolysis of terminal, non-reducing (1-&gt;4)-linked alpha-D-glucose residues with release of alpha-D-glucose.</text>
        <dbReference type="EC" id="3.2.1.20"/>
    </reaction>
</comment>
<evidence type="ECO:0000259" key="6">
    <source>
        <dbReference type="Pfam" id="PF21365"/>
    </source>
</evidence>
<accession>A0A135TD84</accession>
<gene>
    <name evidence="7" type="ORF">CNYM01_10539</name>
</gene>
<organism evidence="7 8">
    <name type="scientific">Colletotrichum nymphaeae SA-01</name>
    <dbReference type="NCBI Taxonomy" id="1460502"/>
    <lineage>
        <taxon>Eukaryota</taxon>
        <taxon>Fungi</taxon>
        <taxon>Dikarya</taxon>
        <taxon>Ascomycota</taxon>
        <taxon>Pezizomycotina</taxon>
        <taxon>Sordariomycetes</taxon>
        <taxon>Hypocreomycetidae</taxon>
        <taxon>Glomerellales</taxon>
        <taxon>Glomerellaceae</taxon>
        <taxon>Colletotrichum</taxon>
        <taxon>Colletotrichum acutatum species complex</taxon>
    </lineage>
</organism>
<dbReference type="Pfam" id="PF01055">
    <property type="entry name" value="Glyco_hydro_31_2nd"/>
    <property type="match status" value="1"/>
</dbReference>
<reference evidence="7 8" key="1">
    <citation type="submission" date="2014-02" db="EMBL/GenBank/DDBJ databases">
        <title>The genome sequence of Colletotrichum nymphaeae SA-01.</title>
        <authorList>
            <person name="Baroncelli R."/>
            <person name="Thon M.R."/>
        </authorList>
    </citation>
    <scope>NUCLEOTIDE SEQUENCE [LARGE SCALE GENOMIC DNA]</scope>
    <source>
        <strain evidence="7 8">SA-01</strain>
    </source>
</reference>
<keyword evidence="4" id="KW-0326">Glycosidase</keyword>
<dbReference type="EC" id="3.2.1.20" evidence="3"/>
<evidence type="ECO:0000256" key="1">
    <source>
        <dbReference type="ARBA" id="ARBA00001657"/>
    </source>
</evidence>
<feature type="domain" description="Glycoside hydrolase family 31 TIM barrel" evidence="5">
    <location>
        <begin position="22"/>
        <end position="208"/>
    </location>
</feature>
<comment type="similarity">
    <text evidence="2 4">Belongs to the glycosyl hydrolase 31 family.</text>
</comment>
<proteinExistence type="inferred from homology"/>
<keyword evidence="4" id="KW-0378">Hydrolase</keyword>
<dbReference type="Proteomes" id="UP000070054">
    <property type="component" value="Unassembled WGS sequence"/>
</dbReference>
<protein>
    <recommendedName>
        <fullName evidence="3">alpha-glucosidase</fullName>
        <ecNumber evidence="3">3.2.1.20</ecNumber>
    </recommendedName>
</protein>
<evidence type="ECO:0000313" key="8">
    <source>
        <dbReference type="Proteomes" id="UP000070054"/>
    </source>
</evidence>
<name>A0A135TD84_9PEZI</name>
<dbReference type="Gene3D" id="2.60.40.1180">
    <property type="entry name" value="Golgi alpha-mannosidase II"/>
    <property type="match status" value="1"/>
</dbReference>
<dbReference type="Gene3D" id="3.20.20.80">
    <property type="entry name" value="Glycosidases"/>
    <property type="match status" value="1"/>
</dbReference>
<evidence type="ECO:0000313" key="7">
    <source>
        <dbReference type="EMBL" id="KXH46076.1"/>
    </source>
</evidence>
<dbReference type="EMBL" id="JEMN01001158">
    <property type="protein sequence ID" value="KXH46076.1"/>
    <property type="molecule type" value="Genomic_DNA"/>
</dbReference>
<dbReference type="AlphaFoldDB" id="A0A135TD84"/>
<keyword evidence="8" id="KW-1185">Reference proteome</keyword>
<dbReference type="InterPro" id="IPR017853">
    <property type="entry name" value="GH"/>
</dbReference>
<evidence type="ECO:0000256" key="4">
    <source>
        <dbReference type="RuleBase" id="RU361185"/>
    </source>
</evidence>
<dbReference type="Pfam" id="PF21365">
    <property type="entry name" value="Glyco_hydro_31_3rd"/>
    <property type="match status" value="1"/>
</dbReference>
<dbReference type="PANTHER" id="PTHR22762">
    <property type="entry name" value="ALPHA-GLUCOSIDASE"/>
    <property type="match status" value="1"/>
</dbReference>
<dbReference type="InterPro" id="IPR000322">
    <property type="entry name" value="Glyco_hydro_31_TIM"/>
</dbReference>
<dbReference type="InterPro" id="IPR013780">
    <property type="entry name" value="Glyco_hydro_b"/>
</dbReference>
<sequence>MLGFPSRLLMSEDTPNQDPKVKPSTKTAIELWGLYSYNLHKATYKGLNKLKGRENKRNFIIGRGSLTGMHRYAGLWTGDNGSSWDFWRISVAQVIALGYSGMTIAGVDMGGFTPDPDKELNPPQWCDPELLIRWYTGAFLLPWYRNHYIQHFGKKNFQEPWQYTYAFQNYSQALQGSSEDVYNLYMSVEPICRYYVQLRYSLMQVLYDTMFENLINGLPIARAMLITDPEDTTLFNANDDFIDNQYLLGHNILVCPVLNPGVNHRPVYLPGSDQWYPLNLRIDVQNQGKDPQRVKHAANLEQSHYSMYLDDGVSRDSAPADLPQHRYPHAATSTTSEAKSYFREVKIHQEYDGALRIVKLSHPWNLFNASPLIGDTYQLALWTEKCTAPSASDDVSVSFQDRDGNSITNSGLTYEYTPSRGVLTVYVPVALVPNLQNQLPGLVSPEDHFVSIRVSGLP</sequence>
<evidence type="ECO:0000259" key="5">
    <source>
        <dbReference type="Pfam" id="PF01055"/>
    </source>
</evidence>
<dbReference type="SUPFAM" id="SSF51445">
    <property type="entry name" value="(Trans)glycosidases"/>
    <property type="match status" value="1"/>
</dbReference>
<evidence type="ECO:0000256" key="2">
    <source>
        <dbReference type="ARBA" id="ARBA00007806"/>
    </source>
</evidence>
<comment type="caution">
    <text evidence="7">The sequence shown here is derived from an EMBL/GenBank/DDBJ whole genome shotgun (WGS) entry which is preliminary data.</text>
</comment>
<dbReference type="GO" id="GO:0004558">
    <property type="term" value="F:alpha-1,4-glucosidase activity"/>
    <property type="evidence" value="ECO:0007669"/>
    <property type="project" value="UniProtKB-EC"/>
</dbReference>
<dbReference type="InterPro" id="IPR048395">
    <property type="entry name" value="Glyco_hydro_31_C"/>
</dbReference>
<evidence type="ECO:0000256" key="3">
    <source>
        <dbReference type="ARBA" id="ARBA00012741"/>
    </source>
</evidence>
<dbReference type="PANTHER" id="PTHR22762:SF120">
    <property type="entry name" value="HETEROGLYCAN GLUCOSIDASE 1"/>
    <property type="match status" value="1"/>
</dbReference>
<dbReference type="OrthoDB" id="4818733at2759"/>